<accession>W6K2G9</accession>
<reference evidence="1 2" key="1">
    <citation type="journal article" date="2013" name="ISME J.">
        <title>A metabolic model for members of the genus Tetrasphaera involved in enhanced biological phosphorus removal.</title>
        <authorList>
            <person name="Kristiansen R."/>
            <person name="Nguyen H.T.T."/>
            <person name="Saunders A.M."/>
            <person name="Nielsen J.L."/>
            <person name="Wimmer R."/>
            <person name="Le V.Q."/>
            <person name="McIlroy S.J."/>
            <person name="Petrovski S."/>
            <person name="Seviour R.J."/>
            <person name="Calteau A."/>
            <person name="Nielsen K.L."/>
            <person name="Nielsen P.H."/>
        </authorList>
    </citation>
    <scope>NUCLEOTIDE SEQUENCE [LARGE SCALE GENOMIC DNA]</scope>
    <source>
        <strain evidence="1 2">Ben110</strain>
    </source>
</reference>
<name>W6K2G9_9MICO</name>
<evidence type="ECO:0000313" key="1">
    <source>
        <dbReference type="EMBL" id="CCH72544.1"/>
    </source>
</evidence>
<protein>
    <submittedName>
        <fullName evidence="1">Uncharacterized protein</fullName>
    </submittedName>
</protein>
<proteinExistence type="predicted"/>
<dbReference type="STRING" id="1193182.BN11_1750005"/>
<evidence type="ECO:0000313" key="2">
    <source>
        <dbReference type="Proteomes" id="UP000035763"/>
    </source>
</evidence>
<dbReference type="EMBL" id="CAJA01000085">
    <property type="protein sequence ID" value="CCH72544.1"/>
    <property type="molecule type" value="Genomic_DNA"/>
</dbReference>
<comment type="caution">
    <text evidence="1">The sequence shown here is derived from an EMBL/GenBank/DDBJ whole genome shotgun (WGS) entry which is preliminary data.</text>
</comment>
<keyword evidence="2" id="KW-1185">Reference proteome</keyword>
<dbReference type="AlphaFoldDB" id="W6K2G9"/>
<sequence length="93" mass="9598">MSGDAGPGGRARRVLEVITRDLGFAPRTDPAAPHVILLRHCPFAAAASQAREIICGLHLGVAEGVCRATGDTLSVAALHVADPHVGPCRLELA</sequence>
<dbReference type="Proteomes" id="UP000035763">
    <property type="component" value="Unassembled WGS sequence"/>
</dbReference>
<gene>
    <name evidence="1" type="ORF">BN11_1750005</name>
</gene>
<organism evidence="1 2">
    <name type="scientific">Nostocoides australiense Ben110</name>
    <dbReference type="NCBI Taxonomy" id="1193182"/>
    <lineage>
        <taxon>Bacteria</taxon>
        <taxon>Bacillati</taxon>
        <taxon>Actinomycetota</taxon>
        <taxon>Actinomycetes</taxon>
        <taxon>Micrococcales</taxon>
        <taxon>Intrasporangiaceae</taxon>
        <taxon>Nostocoides</taxon>
    </lineage>
</organism>